<name>A0AAW0GC59_9APHY</name>
<organism evidence="1 2">
    <name type="scientific">Cerrena zonata</name>
    <dbReference type="NCBI Taxonomy" id="2478898"/>
    <lineage>
        <taxon>Eukaryota</taxon>
        <taxon>Fungi</taxon>
        <taxon>Dikarya</taxon>
        <taxon>Basidiomycota</taxon>
        <taxon>Agaricomycotina</taxon>
        <taxon>Agaricomycetes</taxon>
        <taxon>Polyporales</taxon>
        <taxon>Cerrenaceae</taxon>
        <taxon>Cerrena</taxon>
    </lineage>
</organism>
<accession>A0AAW0GC59</accession>
<comment type="caution">
    <text evidence="1">The sequence shown here is derived from an EMBL/GenBank/DDBJ whole genome shotgun (WGS) entry which is preliminary data.</text>
</comment>
<reference evidence="1 2" key="1">
    <citation type="submission" date="2022-09" db="EMBL/GenBank/DDBJ databases">
        <authorList>
            <person name="Palmer J.M."/>
        </authorList>
    </citation>
    <scope>NUCLEOTIDE SEQUENCE [LARGE SCALE GENOMIC DNA]</scope>
    <source>
        <strain evidence="1 2">DSM 7382</strain>
    </source>
</reference>
<keyword evidence="2" id="KW-1185">Reference proteome</keyword>
<protein>
    <submittedName>
        <fullName evidence="1">Uncharacterized protein</fullName>
    </submittedName>
</protein>
<dbReference type="EMBL" id="JASBNA010000006">
    <property type="protein sequence ID" value="KAK7691118.1"/>
    <property type="molecule type" value="Genomic_DNA"/>
</dbReference>
<evidence type="ECO:0000313" key="2">
    <source>
        <dbReference type="Proteomes" id="UP001385951"/>
    </source>
</evidence>
<sequence>MAPITPITSVPTYITPDQHREAIASTPASFNDIPPVLRHKEENVSVTIEPPLEDFPCIRMC</sequence>
<dbReference type="Proteomes" id="UP001385951">
    <property type="component" value="Unassembled WGS sequence"/>
</dbReference>
<proteinExistence type="predicted"/>
<dbReference type="AlphaFoldDB" id="A0AAW0GC59"/>
<evidence type="ECO:0000313" key="1">
    <source>
        <dbReference type="EMBL" id="KAK7691118.1"/>
    </source>
</evidence>
<gene>
    <name evidence="1" type="ORF">QCA50_006221</name>
</gene>